<name>G7LE05_MEDTR</name>
<evidence type="ECO:0000313" key="1">
    <source>
        <dbReference type="EMBL" id="AET04727.1"/>
    </source>
</evidence>
<organism evidence="1 3">
    <name type="scientific">Medicago truncatula</name>
    <name type="common">Barrel medic</name>
    <name type="synonym">Medicago tribuloides</name>
    <dbReference type="NCBI Taxonomy" id="3880"/>
    <lineage>
        <taxon>Eukaryota</taxon>
        <taxon>Viridiplantae</taxon>
        <taxon>Streptophyta</taxon>
        <taxon>Embryophyta</taxon>
        <taxon>Tracheophyta</taxon>
        <taxon>Spermatophyta</taxon>
        <taxon>Magnoliopsida</taxon>
        <taxon>eudicotyledons</taxon>
        <taxon>Gunneridae</taxon>
        <taxon>Pentapetalae</taxon>
        <taxon>rosids</taxon>
        <taxon>fabids</taxon>
        <taxon>Fabales</taxon>
        <taxon>Fabaceae</taxon>
        <taxon>Papilionoideae</taxon>
        <taxon>50 kb inversion clade</taxon>
        <taxon>NPAAA clade</taxon>
        <taxon>Hologalegina</taxon>
        <taxon>IRL clade</taxon>
        <taxon>Trifolieae</taxon>
        <taxon>Medicago</taxon>
    </lineage>
</organism>
<reference evidence="1 3" key="1">
    <citation type="journal article" date="2011" name="Nature">
        <title>The Medicago genome provides insight into the evolution of rhizobial symbioses.</title>
        <authorList>
            <person name="Young N.D."/>
            <person name="Debelle F."/>
            <person name="Oldroyd G.E."/>
            <person name="Geurts R."/>
            <person name="Cannon S.B."/>
            <person name="Udvardi M.K."/>
            <person name="Benedito V.A."/>
            <person name="Mayer K.F."/>
            <person name="Gouzy J."/>
            <person name="Schoof H."/>
            <person name="Van de Peer Y."/>
            <person name="Proost S."/>
            <person name="Cook D.R."/>
            <person name="Meyers B.C."/>
            <person name="Spannagl M."/>
            <person name="Cheung F."/>
            <person name="De Mita S."/>
            <person name="Krishnakumar V."/>
            <person name="Gundlach H."/>
            <person name="Zhou S."/>
            <person name="Mudge J."/>
            <person name="Bharti A.K."/>
            <person name="Murray J.D."/>
            <person name="Naoumkina M.A."/>
            <person name="Rosen B."/>
            <person name="Silverstein K.A."/>
            <person name="Tang H."/>
            <person name="Rombauts S."/>
            <person name="Zhao P.X."/>
            <person name="Zhou P."/>
            <person name="Barbe V."/>
            <person name="Bardou P."/>
            <person name="Bechner M."/>
            <person name="Bellec A."/>
            <person name="Berger A."/>
            <person name="Berges H."/>
            <person name="Bidwell S."/>
            <person name="Bisseling T."/>
            <person name="Choisne N."/>
            <person name="Couloux A."/>
            <person name="Denny R."/>
            <person name="Deshpande S."/>
            <person name="Dai X."/>
            <person name="Doyle J.J."/>
            <person name="Dudez A.M."/>
            <person name="Farmer A.D."/>
            <person name="Fouteau S."/>
            <person name="Franken C."/>
            <person name="Gibelin C."/>
            <person name="Gish J."/>
            <person name="Goldstein S."/>
            <person name="Gonzalez A.J."/>
            <person name="Green P.J."/>
            <person name="Hallab A."/>
            <person name="Hartog M."/>
            <person name="Hua A."/>
            <person name="Humphray S.J."/>
            <person name="Jeong D.H."/>
            <person name="Jing Y."/>
            <person name="Jocker A."/>
            <person name="Kenton S.M."/>
            <person name="Kim D.J."/>
            <person name="Klee K."/>
            <person name="Lai H."/>
            <person name="Lang C."/>
            <person name="Lin S."/>
            <person name="Macmil S.L."/>
            <person name="Magdelenat G."/>
            <person name="Matthews L."/>
            <person name="McCorrison J."/>
            <person name="Monaghan E.L."/>
            <person name="Mun J.H."/>
            <person name="Najar F.Z."/>
            <person name="Nicholson C."/>
            <person name="Noirot C."/>
            <person name="O'Bleness M."/>
            <person name="Paule C.R."/>
            <person name="Poulain J."/>
            <person name="Prion F."/>
            <person name="Qin B."/>
            <person name="Qu C."/>
            <person name="Retzel E.F."/>
            <person name="Riddle C."/>
            <person name="Sallet E."/>
            <person name="Samain S."/>
            <person name="Samson N."/>
            <person name="Sanders I."/>
            <person name="Saurat O."/>
            <person name="Scarpelli C."/>
            <person name="Schiex T."/>
            <person name="Segurens B."/>
            <person name="Severin A.J."/>
            <person name="Sherrier D.J."/>
            <person name="Shi R."/>
            <person name="Sims S."/>
            <person name="Singer S.R."/>
            <person name="Sinharoy S."/>
            <person name="Sterck L."/>
            <person name="Viollet A."/>
            <person name="Wang B.B."/>
            <person name="Wang K."/>
            <person name="Wang M."/>
            <person name="Wang X."/>
            <person name="Warfsmann J."/>
            <person name="Weissenbach J."/>
            <person name="White D.D."/>
            <person name="White J.D."/>
            <person name="Wiley G.B."/>
            <person name="Wincker P."/>
            <person name="Xing Y."/>
            <person name="Yang L."/>
            <person name="Yao Z."/>
            <person name="Ying F."/>
            <person name="Zhai J."/>
            <person name="Zhou L."/>
            <person name="Zuber A."/>
            <person name="Denarie J."/>
            <person name="Dixon R.A."/>
            <person name="May G.D."/>
            <person name="Schwartz D.C."/>
            <person name="Rogers J."/>
            <person name="Quetier F."/>
            <person name="Town C.D."/>
            <person name="Roe B.A."/>
        </authorList>
    </citation>
    <scope>NUCLEOTIDE SEQUENCE [LARGE SCALE GENOMIC DNA]</scope>
    <source>
        <strain evidence="1">A17</strain>
        <strain evidence="2 3">cv. Jemalong A17</strain>
    </source>
</reference>
<reference evidence="2" key="3">
    <citation type="submission" date="2015-04" db="UniProtKB">
        <authorList>
            <consortium name="EnsemblPlants"/>
        </authorList>
    </citation>
    <scope>IDENTIFICATION</scope>
    <source>
        <strain evidence="2">cv. Jemalong A17</strain>
    </source>
</reference>
<dbReference type="Proteomes" id="UP000002051">
    <property type="component" value="Chromosome 8"/>
</dbReference>
<evidence type="ECO:0000313" key="2">
    <source>
        <dbReference type="EnsemblPlants" id="AET04727"/>
    </source>
</evidence>
<dbReference type="PaxDb" id="3880-AET04727"/>
<sequence>MGVRNHKTNKQLGDMPNQITSATIGMMIMIRRDIYGQDYGAGRRAIEFIQGAHHDQFLQLRSYAN</sequence>
<accession>G7LE05</accession>
<dbReference type="EMBL" id="CM001224">
    <property type="protein sequence ID" value="AET04727.1"/>
    <property type="molecule type" value="Genomic_DNA"/>
</dbReference>
<dbReference type="AlphaFoldDB" id="G7LE05"/>
<reference evidence="1 3" key="2">
    <citation type="journal article" date="2014" name="BMC Genomics">
        <title>An improved genome release (version Mt4.0) for the model legume Medicago truncatula.</title>
        <authorList>
            <person name="Tang H."/>
            <person name="Krishnakumar V."/>
            <person name="Bidwell S."/>
            <person name="Rosen B."/>
            <person name="Chan A."/>
            <person name="Zhou S."/>
            <person name="Gentzbittel L."/>
            <person name="Childs K.L."/>
            <person name="Yandell M."/>
            <person name="Gundlach H."/>
            <person name="Mayer K.F."/>
            <person name="Schwartz D.C."/>
            <person name="Town C.D."/>
        </authorList>
    </citation>
    <scope>GENOME REANNOTATION</scope>
    <source>
        <strain evidence="2 3">cv. Jemalong A17</strain>
    </source>
</reference>
<evidence type="ECO:0000313" key="3">
    <source>
        <dbReference type="Proteomes" id="UP000002051"/>
    </source>
</evidence>
<protein>
    <submittedName>
        <fullName evidence="1 2">Uncharacterized protein</fullName>
    </submittedName>
</protein>
<keyword evidence="3" id="KW-1185">Reference proteome</keyword>
<proteinExistence type="predicted"/>
<gene>
    <name evidence="1" type="ordered locus">MTR_8g093490</name>
</gene>
<dbReference type="HOGENOM" id="CLU_2853158_0_0_1"/>
<dbReference type="EnsemblPlants" id="AET04727">
    <property type="protein sequence ID" value="AET04727"/>
    <property type="gene ID" value="MTR_8g093490"/>
</dbReference>